<accession>A0A917J6X9</accession>
<dbReference type="EMBL" id="BMIB01000007">
    <property type="protein sequence ID" value="GGH82109.1"/>
    <property type="molecule type" value="Genomic_DNA"/>
</dbReference>
<dbReference type="Proteomes" id="UP000627292">
    <property type="component" value="Unassembled WGS sequence"/>
</dbReference>
<reference evidence="1" key="2">
    <citation type="submission" date="2020-09" db="EMBL/GenBank/DDBJ databases">
        <authorList>
            <person name="Sun Q."/>
            <person name="Zhou Y."/>
        </authorList>
    </citation>
    <scope>NUCLEOTIDE SEQUENCE</scope>
    <source>
        <strain evidence="1">CGMCC 1.15290</strain>
    </source>
</reference>
<proteinExistence type="predicted"/>
<comment type="caution">
    <text evidence="1">The sequence shown here is derived from an EMBL/GenBank/DDBJ whole genome shotgun (WGS) entry which is preliminary data.</text>
</comment>
<organism evidence="1 2">
    <name type="scientific">Filimonas zeae</name>
    <dbReference type="NCBI Taxonomy" id="1737353"/>
    <lineage>
        <taxon>Bacteria</taxon>
        <taxon>Pseudomonadati</taxon>
        <taxon>Bacteroidota</taxon>
        <taxon>Chitinophagia</taxon>
        <taxon>Chitinophagales</taxon>
        <taxon>Chitinophagaceae</taxon>
        <taxon>Filimonas</taxon>
    </lineage>
</organism>
<keyword evidence="2" id="KW-1185">Reference proteome</keyword>
<name>A0A917J6X9_9BACT</name>
<sequence length="73" mass="8202">MKLILDIPDTEQGISFYNRVKGYSYVEGAKVVTKSDLKALEELHEAKQAHSLAEKVKTGKVKTRSARLLLNEL</sequence>
<evidence type="ECO:0000313" key="2">
    <source>
        <dbReference type="Proteomes" id="UP000627292"/>
    </source>
</evidence>
<dbReference type="AlphaFoldDB" id="A0A917J6X9"/>
<dbReference type="RefSeq" id="WP_188958846.1">
    <property type="nucleotide sequence ID" value="NZ_BMIB01000007.1"/>
</dbReference>
<evidence type="ECO:0000313" key="1">
    <source>
        <dbReference type="EMBL" id="GGH82109.1"/>
    </source>
</evidence>
<reference evidence="1" key="1">
    <citation type="journal article" date="2014" name="Int. J. Syst. Evol. Microbiol.">
        <title>Complete genome sequence of Corynebacterium casei LMG S-19264T (=DSM 44701T), isolated from a smear-ripened cheese.</title>
        <authorList>
            <consortium name="US DOE Joint Genome Institute (JGI-PGF)"/>
            <person name="Walter F."/>
            <person name="Albersmeier A."/>
            <person name="Kalinowski J."/>
            <person name="Ruckert C."/>
        </authorList>
    </citation>
    <scope>NUCLEOTIDE SEQUENCE</scope>
    <source>
        <strain evidence="1">CGMCC 1.15290</strain>
    </source>
</reference>
<protein>
    <submittedName>
        <fullName evidence="1">Uncharacterized protein</fullName>
    </submittedName>
</protein>
<gene>
    <name evidence="1" type="ORF">GCM10011379_55500</name>
</gene>